<dbReference type="Pfam" id="PF00300">
    <property type="entry name" value="His_Phos_1"/>
    <property type="match status" value="1"/>
</dbReference>
<evidence type="ECO:0000313" key="2">
    <source>
        <dbReference type="EMBL" id="OEJ30499.1"/>
    </source>
</evidence>
<sequence length="179" mass="19017">MPVEPAARAGGDGRRLLLVRHAKAVPKGQTEDFDRALSDRGRRNAPGAGRWLAESGYSADLALCSPSRRTRQTWELMLPALTSPPPTVYDDRLYNATPSTLVEVLAARGGNLGGVLLVGHNSGIHELATALCGSGPAELLERLREGFPTSGVVVVDLPDRWDGLAPGHGSLVALWSPPR</sequence>
<dbReference type="SMART" id="SM00855">
    <property type="entry name" value="PGAM"/>
    <property type="match status" value="1"/>
</dbReference>
<dbReference type="Proteomes" id="UP000095705">
    <property type="component" value="Unassembled WGS sequence"/>
</dbReference>
<gene>
    <name evidence="2" type="ORF">BGK67_03260</name>
</gene>
<dbReference type="EMBL" id="MEHK01000001">
    <property type="protein sequence ID" value="OEJ30499.1"/>
    <property type="molecule type" value="Genomic_DNA"/>
</dbReference>
<name>A0A1E5PLR7_9ACTN</name>
<dbReference type="InterPro" id="IPR029033">
    <property type="entry name" value="His_PPase_superfam"/>
</dbReference>
<dbReference type="PANTHER" id="PTHR47623:SF1">
    <property type="entry name" value="OS09G0287300 PROTEIN"/>
    <property type="match status" value="1"/>
</dbReference>
<dbReference type="AlphaFoldDB" id="A0A1E5PLR7"/>
<dbReference type="Gene3D" id="3.40.50.1240">
    <property type="entry name" value="Phosphoglycerate mutase-like"/>
    <property type="match status" value="1"/>
</dbReference>
<dbReference type="CDD" id="cd07067">
    <property type="entry name" value="HP_PGM_like"/>
    <property type="match status" value="1"/>
</dbReference>
<dbReference type="RefSeq" id="WP_069918644.1">
    <property type="nucleotide sequence ID" value="NZ_MEHK01000001.1"/>
</dbReference>
<dbReference type="STRING" id="36818.BGK67_03260"/>
<dbReference type="PANTHER" id="PTHR47623">
    <property type="entry name" value="OS09G0287300 PROTEIN"/>
    <property type="match status" value="1"/>
</dbReference>
<feature type="compositionally biased region" description="Basic and acidic residues" evidence="1">
    <location>
        <begin position="29"/>
        <end position="42"/>
    </location>
</feature>
<evidence type="ECO:0000256" key="1">
    <source>
        <dbReference type="SAM" id="MobiDB-lite"/>
    </source>
</evidence>
<evidence type="ECO:0000313" key="3">
    <source>
        <dbReference type="Proteomes" id="UP000095705"/>
    </source>
</evidence>
<organism evidence="2 3">
    <name type="scientific">Streptomyces subrutilus</name>
    <dbReference type="NCBI Taxonomy" id="36818"/>
    <lineage>
        <taxon>Bacteria</taxon>
        <taxon>Bacillati</taxon>
        <taxon>Actinomycetota</taxon>
        <taxon>Actinomycetes</taxon>
        <taxon>Kitasatosporales</taxon>
        <taxon>Streptomycetaceae</taxon>
        <taxon>Streptomyces</taxon>
    </lineage>
</organism>
<accession>A0A1E5PLR7</accession>
<keyword evidence="3" id="KW-1185">Reference proteome</keyword>
<protein>
    <submittedName>
        <fullName evidence="2">Phosphohistidine phosphatase</fullName>
    </submittedName>
</protein>
<feature type="region of interest" description="Disordered" evidence="1">
    <location>
        <begin position="28"/>
        <end position="47"/>
    </location>
</feature>
<proteinExistence type="predicted"/>
<comment type="caution">
    <text evidence="2">The sequence shown here is derived from an EMBL/GenBank/DDBJ whole genome shotgun (WGS) entry which is preliminary data.</text>
</comment>
<reference evidence="2 3" key="1">
    <citation type="submission" date="2016-08" db="EMBL/GenBank/DDBJ databases">
        <title>The complete genome of Streptomyces subrutilus 10-1-1.</title>
        <authorList>
            <person name="Chen X."/>
        </authorList>
    </citation>
    <scope>NUCLEOTIDE SEQUENCE [LARGE SCALE GENOMIC DNA]</scope>
    <source>
        <strain evidence="2 3">10-1-1</strain>
    </source>
</reference>
<dbReference type="SUPFAM" id="SSF53254">
    <property type="entry name" value="Phosphoglycerate mutase-like"/>
    <property type="match status" value="1"/>
</dbReference>
<dbReference type="InterPro" id="IPR013078">
    <property type="entry name" value="His_Pase_superF_clade-1"/>
</dbReference>
<dbReference type="OrthoDB" id="9810154at2"/>